<protein>
    <submittedName>
        <fullName evidence="3">DUF883 family protein</fullName>
    </submittedName>
</protein>
<sequence length="66" mass="6815">MSVKDDVASNVEQLRDGAKSAACEVRAGLKEAADHSCAYIKDNPWAGVGAGAVVGLVIGFLLGKRQ</sequence>
<keyword evidence="1" id="KW-1133">Transmembrane helix</keyword>
<keyword evidence="1" id="KW-0472">Membrane</keyword>
<dbReference type="EMBL" id="CP074347">
    <property type="protein sequence ID" value="USU99327.1"/>
    <property type="molecule type" value="Genomic_DNA"/>
</dbReference>
<organism evidence="3 4">
    <name type="scientific">Serratia entomophila</name>
    <dbReference type="NCBI Taxonomy" id="42906"/>
    <lineage>
        <taxon>Bacteria</taxon>
        <taxon>Pseudomonadati</taxon>
        <taxon>Pseudomonadota</taxon>
        <taxon>Gammaproteobacteria</taxon>
        <taxon>Enterobacterales</taxon>
        <taxon>Yersiniaceae</taxon>
        <taxon>Serratia</taxon>
    </lineage>
</organism>
<dbReference type="Proteomes" id="UP001056873">
    <property type="component" value="Chromosome"/>
</dbReference>
<dbReference type="GeneID" id="75023297"/>
<evidence type="ECO:0000256" key="1">
    <source>
        <dbReference type="SAM" id="Phobius"/>
    </source>
</evidence>
<gene>
    <name evidence="3" type="ORF">KFQ06_14790</name>
</gene>
<keyword evidence="4" id="KW-1185">Reference proteome</keyword>
<accession>A0ABY5CN57</accession>
<dbReference type="Pfam" id="PF19029">
    <property type="entry name" value="DUF883_C"/>
    <property type="match status" value="1"/>
</dbReference>
<dbReference type="RefSeq" id="WP_234585180.1">
    <property type="nucleotide sequence ID" value="NZ_CAMIPG010000006.1"/>
</dbReference>
<evidence type="ECO:0000313" key="3">
    <source>
        <dbReference type="EMBL" id="USU99327.1"/>
    </source>
</evidence>
<evidence type="ECO:0000313" key="4">
    <source>
        <dbReference type="Proteomes" id="UP001056873"/>
    </source>
</evidence>
<dbReference type="InterPro" id="IPR043605">
    <property type="entry name" value="DUF883_C"/>
</dbReference>
<proteinExistence type="predicted"/>
<reference evidence="3" key="1">
    <citation type="journal article" date="2022" name="BMC Genomics">
        <title>Genome sequence of the entomopathogenic Serratia entomophila isolate 626 and characterisation of the species specific itaconate degradation pathway.</title>
        <authorList>
            <person name="Vaughan A.L."/>
            <person name="Altermann E."/>
            <person name="Glare T.R."/>
            <person name="Hurst M.R.H."/>
        </authorList>
    </citation>
    <scope>NUCLEOTIDE SEQUENCE</scope>
    <source>
        <strain evidence="3">626</strain>
    </source>
</reference>
<feature type="domain" description="DUF883" evidence="2">
    <location>
        <begin position="39"/>
        <end position="65"/>
    </location>
</feature>
<name>A0ABY5CN57_9GAMM</name>
<keyword evidence="1" id="KW-0812">Transmembrane</keyword>
<feature type="transmembrane region" description="Helical" evidence="1">
    <location>
        <begin position="45"/>
        <end position="63"/>
    </location>
</feature>
<evidence type="ECO:0000259" key="2">
    <source>
        <dbReference type="Pfam" id="PF19029"/>
    </source>
</evidence>